<dbReference type="PANTHER" id="PTHR30480">
    <property type="entry name" value="BETA-HEXOSAMINIDASE-RELATED"/>
    <property type="match status" value="1"/>
</dbReference>
<dbReference type="Proteomes" id="UP001226867">
    <property type="component" value="Unassembled WGS sequence"/>
</dbReference>
<sequence length="365" mass="39495">MTFSPPSPDGLHAPLIIDVAGTELTADDRRRIADPRVGGVIHFARNWQDRAQMQALNAELKALRPDLLISVDQEGGRVQRFRTDGFTRLPSMRLLGEHWMRSPMQATRAATAVGFVLASELRACGVDFSFTPVLDLDHGESSVIGDRSFHRDPRVVSLLAKSLSHGLLRAGMANCGKHFPGHGFVKADSHVAVPVDRRGLKAILADDAQPYDWLGGALAAVMPAHVIYSKVDALPAGFSAKWLGGILRTRLGFEGAVFSDDLSMEAARRIDHVLLSYTDAALAALQAGCDLALLCNQSIGTGAPLDELLAGFDAAQRDGRWQPRAVSEARRRALLPRGEALSWDALQDSPDYRQAQRLVTDIAGG</sequence>
<dbReference type="EMBL" id="JAUSRO010000001">
    <property type="protein sequence ID" value="MDP9897816.1"/>
    <property type="molecule type" value="Genomic_DNA"/>
</dbReference>
<comment type="subcellular location">
    <subcellularLocation>
        <location evidence="10">Cytoplasm</location>
    </subcellularLocation>
</comment>
<feature type="binding site" evidence="10">
    <location>
        <position position="80"/>
    </location>
    <ligand>
        <name>substrate</name>
    </ligand>
</feature>
<evidence type="ECO:0000256" key="10">
    <source>
        <dbReference type="HAMAP-Rule" id="MF_00364"/>
    </source>
</evidence>
<dbReference type="SUPFAM" id="SSF51445">
    <property type="entry name" value="(Trans)glycosidases"/>
    <property type="match status" value="1"/>
</dbReference>
<evidence type="ECO:0000256" key="2">
    <source>
        <dbReference type="ARBA" id="ARBA00022490"/>
    </source>
</evidence>
<protein>
    <recommendedName>
        <fullName evidence="10">Beta-hexosaminidase</fullName>
        <ecNumber evidence="10">3.2.1.52</ecNumber>
    </recommendedName>
    <alternativeName>
        <fullName evidence="10">Beta-N-acetylhexosaminidase</fullName>
    </alternativeName>
    <alternativeName>
        <fullName evidence="10">N-acetyl-beta-glucosaminidase</fullName>
    </alternativeName>
</protein>
<dbReference type="InterPro" id="IPR001764">
    <property type="entry name" value="Glyco_hydro_3_N"/>
</dbReference>
<comment type="catalytic activity">
    <reaction evidence="1 10">
        <text>Hydrolysis of terminal non-reducing N-acetyl-D-hexosamine residues in N-acetyl-beta-D-hexosaminides.</text>
        <dbReference type="EC" id="3.2.1.52"/>
    </reaction>
</comment>
<evidence type="ECO:0000256" key="1">
    <source>
        <dbReference type="ARBA" id="ARBA00001231"/>
    </source>
</evidence>
<organism evidence="12 13">
    <name type="scientific">Variovorax ginsengisoli</name>
    <dbReference type="NCBI Taxonomy" id="363844"/>
    <lineage>
        <taxon>Bacteria</taxon>
        <taxon>Pseudomonadati</taxon>
        <taxon>Pseudomonadota</taxon>
        <taxon>Betaproteobacteria</taxon>
        <taxon>Burkholderiales</taxon>
        <taxon>Comamonadaceae</taxon>
        <taxon>Variovorax</taxon>
    </lineage>
</organism>
<keyword evidence="5 10" id="KW-0133">Cell shape</keyword>
<dbReference type="PANTHER" id="PTHR30480:SF13">
    <property type="entry name" value="BETA-HEXOSAMINIDASE"/>
    <property type="match status" value="1"/>
</dbReference>
<evidence type="ECO:0000256" key="4">
    <source>
        <dbReference type="ARBA" id="ARBA00022801"/>
    </source>
</evidence>
<reference evidence="12 13" key="1">
    <citation type="submission" date="2023-07" db="EMBL/GenBank/DDBJ databases">
        <title>Sorghum-associated microbial communities from plants grown in Nebraska, USA.</title>
        <authorList>
            <person name="Schachtman D."/>
        </authorList>
    </citation>
    <scope>NUCLEOTIDE SEQUENCE [LARGE SCALE GENOMIC DNA]</scope>
    <source>
        <strain evidence="12 13">DS1607</strain>
    </source>
</reference>
<comment type="function">
    <text evidence="10">Plays a role in peptidoglycan recycling by cleaving the terminal beta-1,4-linked N-acetylglucosamine (GlcNAc) from peptide-linked peptidoglycan fragments, giving rise to free GlcNAc, anhydro-N-acetylmuramic acid and anhydro-N-acetylmuramic acid-linked peptides.</text>
</comment>
<dbReference type="HAMAP" id="MF_00364">
    <property type="entry name" value="NagZ"/>
    <property type="match status" value="1"/>
</dbReference>
<evidence type="ECO:0000256" key="5">
    <source>
        <dbReference type="ARBA" id="ARBA00022960"/>
    </source>
</evidence>
<dbReference type="InterPro" id="IPR036962">
    <property type="entry name" value="Glyco_hydro_3_N_sf"/>
</dbReference>
<keyword evidence="6 10" id="KW-0573">Peptidoglycan synthesis</keyword>
<feature type="domain" description="Glycoside hydrolase family 3 N-terminal" evidence="11">
    <location>
        <begin position="24"/>
        <end position="301"/>
    </location>
</feature>
<keyword evidence="13" id="KW-1185">Reference proteome</keyword>
<comment type="pathway">
    <text evidence="10">Cell wall biogenesis; peptidoglycan recycling.</text>
</comment>
<dbReference type="NCBIfam" id="NF003740">
    <property type="entry name" value="PRK05337.1"/>
    <property type="match status" value="1"/>
</dbReference>
<keyword evidence="7 10" id="KW-0326">Glycosidase</keyword>
<keyword evidence="2 10" id="KW-0963">Cytoplasm</keyword>
<keyword evidence="3 10" id="KW-0132">Cell division</keyword>
<evidence type="ECO:0000259" key="11">
    <source>
        <dbReference type="Pfam" id="PF00933"/>
    </source>
</evidence>
<dbReference type="InterPro" id="IPR017853">
    <property type="entry name" value="GH"/>
</dbReference>
<feature type="active site" description="Proton donor/acceptor" evidence="10">
    <location>
        <position position="190"/>
    </location>
</feature>
<dbReference type="RefSeq" id="WP_307687645.1">
    <property type="nucleotide sequence ID" value="NZ_JAUSRO010000001.1"/>
</dbReference>
<evidence type="ECO:0000313" key="12">
    <source>
        <dbReference type="EMBL" id="MDP9897816.1"/>
    </source>
</evidence>
<feature type="binding site" evidence="10">
    <location>
        <begin position="177"/>
        <end position="178"/>
    </location>
    <ligand>
        <name>substrate</name>
    </ligand>
</feature>
<comment type="caution">
    <text evidence="12">The sequence shown here is derived from an EMBL/GenBank/DDBJ whole genome shotgun (WGS) entry which is preliminary data.</text>
</comment>
<evidence type="ECO:0000256" key="9">
    <source>
        <dbReference type="ARBA" id="ARBA00023316"/>
    </source>
</evidence>
<name>A0ABT9S0D6_9BURK</name>
<evidence type="ECO:0000256" key="6">
    <source>
        <dbReference type="ARBA" id="ARBA00022984"/>
    </source>
</evidence>
<dbReference type="EC" id="3.2.1.52" evidence="10"/>
<keyword evidence="8 10" id="KW-0131">Cell cycle</keyword>
<dbReference type="InterPro" id="IPR022956">
    <property type="entry name" value="Beta_hexosaminidase_bac"/>
</dbReference>
<evidence type="ECO:0000256" key="8">
    <source>
        <dbReference type="ARBA" id="ARBA00023306"/>
    </source>
</evidence>
<keyword evidence="9 10" id="KW-0961">Cell wall biogenesis/degradation</keyword>
<feature type="binding site" evidence="10">
    <location>
        <position position="147"/>
    </location>
    <ligand>
        <name>substrate</name>
    </ligand>
</feature>
<accession>A0ABT9S0D6</accession>
<feature type="binding site" evidence="10">
    <location>
        <position position="72"/>
    </location>
    <ligand>
        <name>substrate</name>
    </ligand>
</feature>
<dbReference type="Pfam" id="PF00933">
    <property type="entry name" value="Glyco_hydro_3"/>
    <property type="match status" value="1"/>
</dbReference>
<proteinExistence type="inferred from homology"/>
<gene>
    <name evidence="10" type="primary">nagZ</name>
    <name evidence="12" type="ORF">J2W36_000049</name>
</gene>
<evidence type="ECO:0000256" key="7">
    <source>
        <dbReference type="ARBA" id="ARBA00023295"/>
    </source>
</evidence>
<dbReference type="Gene3D" id="3.20.20.300">
    <property type="entry name" value="Glycoside hydrolase, family 3, N-terminal domain"/>
    <property type="match status" value="1"/>
</dbReference>
<evidence type="ECO:0000313" key="13">
    <source>
        <dbReference type="Proteomes" id="UP001226867"/>
    </source>
</evidence>
<feature type="active site" description="Nucleophile" evidence="10">
    <location>
        <position position="260"/>
    </location>
</feature>
<comment type="similarity">
    <text evidence="10">Belongs to the glycosyl hydrolase 3 family. NagZ subfamily.</text>
</comment>
<feature type="site" description="Important for catalytic activity" evidence="10">
    <location>
        <position position="188"/>
    </location>
</feature>
<evidence type="ECO:0000256" key="3">
    <source>
        <dbReference type="ARBA" id="ARBA00022618"/>
    </source>
</evidence>
<dbReference type="InterPro" id="IPR050226">
    <property type="entry name" value="NagZ_Beta-hexosaminidase"/>
</dbReference>
<keyword evidence="4 10" id="KW-0378">Hydrolase</keyword>
<dbReference type="GO" id="GO:0004563">
    <property type="term" value="F:beta-N-acetylhexosaminidase activity"/>
    <property type="evidence" value="ECO:0007669"/>
    <property type="project" value="UniProtKB-EC"/>
</dbReference>